<reference evidence="2 3" key="1">
    <citation type="submission" date="2015-10" db="EMBL/GenBank/DDBJ databases">
        <title>Draft genome sequence of Streptomyces sp. RV15, isolated from a marine sponge.</title>
        <authorList>
            <person name="Ruckert C."/>
            <person name="Abdelmohsen U.R."/>
            <person name="Winkler A."/>
            <person name="Hentschel U."/>
            <person name="Kalinowski J."/>
            <person name="Kampfer P."/>
            <person name="Glaeser S."/>
        </authorList>
    </citation>
    <scope>NUCLEOTIDE SEQUENCE [LARGE SCALE GENOMIC DNA]</scope>
    <source>
        <strain evidence="2 3">RV15</strain>
    </source>
</reference>
<name>A0A117RZ56_9ACTN</name>
<dbReference type="InterPro" id="IPR029063">
    <property type="entry name" value="SAM-dependent_MTases_sf"/>
</dbReference>
<protein>
    <submittedName>
        <fullName evidence="2">SAM-dependent methyltransferase</fullName>
    </submittedName>
</protein>
<dbReference type="PANTHER" id="PTHR43591:SF24">
    <property type="entry name" value="2-METHOXY-6-POLYPRENYL-1,4-BENZOQUINOL METHYLASE, MITOCHONDRIAL"/>
    <property type="match status" value="1"/>
</dbReference>
<evidence type="ECO:0000313" key="2">
    <source>
        <dbReference type="EMBL" id="KUO17267.1"/>
    </source>
</evidence>
<dbReference type="Proteomes" id="UP000053260">
    <property type="component" value="Unassembled WGS sequence"/>
</dbReference>
<dbReference type="GO" id="GO:0032259">
    <property type="term" value="P:methylation"/>
    <property type="evidence" value="ECO:0007669"/>
    <property type="project" value="UniProtKB-KW"/>
</dbReference>
<keyword evidence="3" id="KW-1185">Reference proteome</keyword>
<feature type="domain" description="Methyltransferase type 11" evidence="1">
    <location>
        <begin position="59"/>
        <end position="147"/>
    </location>
</feature>
<dbReference type="CDD" id="cd02440">
    <property type="entry name" value="AdoMet_MTases"/>
    <property type="match status" value="1"/>
</dbReference>
<evidence type="ECO:0000313" key="3">
    <source>
        <dbReference type="Proteomes" id="UP000053260"/>
    </source>
</evidence>
<dbReference type="STRING" id="909626.AQJ91_30825"/>
<dbReference type="InterPro" id="IPR013216">
    <property type="entry name" value="Methyltransf_11"/>
</dbReference>
<dbReference type="RefSeq" id="WP_067028069.1">
    <property type="nucleotide sequence ID" value="NZ_KQ949098.1"/>
</dbReference>
<dbReference type="EMBL" id="LMXB01000076">
    <property type="protein sequence ID" value="KUO17267.1"/>
    <property type="molecule type" value="Genomic_DNA"/>
</dbReference>
<keyword evidence="2" id="KW-0489">Methyltransferase</keyword>
<dbReference type="Gene3D" id="3.40.50.150">
    <property type="entry name" value="Vaccinia Virus protein VP39"/>
    <property type="match status" value="1"/>
</dbReference>
<sequence length="275" mass="29917">MKPSLHAPAVAVADPGEGYVFDNDNAHATEQHRCLAASLDAITTARLADTGVTDGWRCLEVGAGGGSIATWLAERVAPTGEVVATDVNPVHIPQRPGLRVLRHDVVRDPLPEETFDLVLSRLVLLHLPERHAALAAMVRALRPGGRMQLDEFDIDYGPVLLAPTRAAGELYERFLAAKARMFADAGADGGWGRRAAAAMREAGLVDIDPVPYLMPWHADSPGVQLLIHHTHHLRDRLIAAGMTDAELAEVRQVMRHPEFRASSCVIYSVQGRRPR</sequence>
<accession>A0A117RZ56</accession>
<comment type="caution">
    <text evidence="2">The sequence shown here is derived from an EMBL/GenBank/DDBJ whole genome shotgun (WGS) entry which is preliminary data.</text>
</comment>
<gene>
    <name evidence="2" type="ORF">AQJ91_30825</name>
</gene>
<dbReference type="OrthoDB" id="3469983at2"/>
<keyword evidence="2" id="KW-0808">Transferase</keyword>
<organism evidence="2 3">
    <name type="scientific">Streptomyces dysideae</name>
    <dbReference type="NCBI Taxonomy" id="909626"/>
    <lineage>
        <taxon>Bacteria</taxon>
        <taxon>Bacillati</taxon>
        <taxon>Actinomycetota</taxon>
        <taxon>Actinomycetes</taxon>
        <taxon>Kitasatosporales</taxon>
        <taxon>Streptomycetaceae</taxon>
        <taxon>Streptomyces</taxon>
    </lineage>
</organism>
<dbReference type="Pfam" id="PF08241">
    <property type="entry name" value="Methyltransf_11"/>
    <property type="match status" value="1"/>
</dbReference>
<dbReference type="SUPFAM" id="SSF53335">
    <property type="entry name" value="S-adenosyl-L-methionine-dependent methyltransferases"/>
    <property type="match status" value="1"/>
</dbReference>
<evidence type="ECO:0000259" key="1">
    <source>
        <dbReference type="Pfam" id="PF08241"/>
    </source>
</evidence>
<dbReference type="PANTHER" id="PTHR43591">
    <property type="entry name" value="METHYLTRANSFERASE"/>
    <property type="match status" value="1"/>
</dbReference>
<dbReference type="GO" id="GO:0008757">
    <property type="term" value="F:S-adenosylmethionine-dependent methyltransferase activity"/>
    <property type="evidence" value="ECO:0007669"/>
    <property type="project" value="InterPro"/>
</dbReference>
<proteinExistence type="predicted"/>
<dbReference type="AlphaFoldDB" id="A0A117RZ56"/>